<dbReference type="AlphaFoldDB" id="A0A251RXN2"/>
<protein>
    <submittedName>
        <fullName evidence="5">Expansin/Lol pI, expansin, cellulose-binding-like domain superfamily</fullName>
    </submittedName>
    <submittedName>
        <fullName evidence="6">Putative expansin-B14</fullName>
    </submittedName>
</protein>
<dbReference type="Gene3D" id="2.60.40.760">
    <property type="entry name" value="Expansin, cellulose-binding-like domain"/>
    <property type="match status" value="1"/>
</dbReference>
<evidence type="ECO:0000313" key="5">
    <source>
        <dbReference type="EMBL" id="KAF5759379.1"/>
    </source>
</evidence>
<dbReference type="InterPro" id="IPR009009">
    <property type="entry name" value="RlpA-like_DPBB"/>
</dbReference>
<dbReference type="Gene3D" id="2.40.40.10">
    <property type="entry name" value="RlpA-like domain"/>
    <property type="match status" value="1"/>
</dbReference>
<dbReference type="Pfam" id="PF01357">
    <property type="entry name" value="Expansin_C"/>
    <property type="match status" value="1"/>
</dbReference>
<dbReference type="Gramene" id="mRNA:HanXRQr2_Chr16g0740571">
    <property type="protein sequence ID" value="mRNA:HanXRQr2_Chr16g0740571"/>
    <property type="gene ID" value="HanXRQr2_Chr16g0740571"/>
</dbReference>
<dbReference type="PANTHER" id="PTHR31692">
    <property type="entry name" value="EXPANSIN-B3"/>
    <property type="match status" value="1"/>
</dbReference>
<feature type="domain" description="Expansin-like CBD" evidence="4">
    <location>
        <begin position="183"/>
        <end position="264"/>
    </location>
</feature>
<dbReference type="GO" id="GO:0009653">
    <property type="term" value="P:anatomical structure morphogenesis"/>
    <property type="evidence" value="ECO:0007669"/>
    <property type="project" value="UniProtKB-ARBA"/>
</dbReference>
<dbReference type="OMA" id="NRMIGST"/>
<dbReference type="InterPro" id="IPR007117">
    <property type="entry name" value="Expansin_CBD"/>
</dbReference>
<dbReference type="InterPro" id="IPR036908">
    <property type="entry name" value="RlpA-like_sf"/>
</dbReference>
<reference evidence="6" key="2">
    <citation type="submission" date="2017-02" db="EMBL/GenBank/DDBJ databases">
        <title>Sunflower complete genome.</title>
        <authorList>
            <person name="Langlade N."/>
            <person name="Munos S."/>
        </authorList>
    </citation>
    <scope>NUCLEOTIDE SEQUENCE [LARGE SCALE GENOMIC DNA]</scope>
    <source>
        <tissue evidence="6">Leaves</tissue>
    </source>
</reference>
<feature type="chain" id="PRO_5041059421" evidence="2">
    <location>
        <begin position="22"/>
        <end position="268"/>
    </location>
</feature>
<feature type="domain" description="Expansin-like EG45" evidence="3">
    <location>
        <begin position="49"/>
        <end position="170"/>
    </location>
</feature>
<keyword evidence="2" id="KW-0732">Signal</keyword>
<evidence type="ECO:0000256" key="1">
    <source>
        <dbReference type="RuleBase" id="RU003460"/>
    </source>
</evidence>
<dbReference type="PRINTS" id="PR01225">
    <property type="entry name" value="EXPANSNFAMLY"/>
</dbReference>
<evidence type="ECO:0000259" key="4">
    <source>
        <dbReference type="PROSITE" id="PS50843"/>
    </source>
</evidence>
<dbReference type="InterPro" id="IPR007118">
    <property type="entry name" value="Expan_Lol_pI"/>
</dbReference>
<evidence type="ECO:0000313" key="6">
    <source>
        <dbReference type="EMBL" id="OTF91124.1"/>
    </source>
</evidence>
<dbReference type="PROSITE" id="PS50843">
    <property type="entry name" value="EXPANSIN_CBD"/>
    <property type="match status" value="1"/>
</dbReference>
<name>A0A251RXN2_HELAN</name>
<dbReference type="Proteomes" id="UP000215914">
    <property type="component" value="Chromosome 16"/>
</dbReference>
<dbReference type="STRING" id="4232.A0A251RXN2"/>
<dbReference type="GO" id="GO:0005576">
    <property type="term" value="C:extracellular region"/>
    <property type="evidence" value="ECO:0007669"/>
    <property type="project" value="InterPro"/>
</dbReference>
<proteinExistence type="inferred from homology"/>
<reference evidence="5 7" key="1">
    <citation type="journal article" date="2017" name="Nature">
        <title>The sunflower genome provides insights into oil metabolism, flowering and Asterid evolution.</title>
        <authorList>
            <person name="Badouin H."/>
            <person name="Gouzy J."/>
            <person name="Grassa C.J."/>
            <person name="Murat F."/>
            <person name="Staton S.E."/>
            <person name="Cottret L."/>
            <person name="Lelandais-Briere C."/>
            <person name="Owens G.L."/>
            <person name="Carrere S."/>
            <person name="Mayjonade B."/>
            <person name="Legrand L."/>
            <person name="Gill N."/>
            <person name="Kane N.C."/>
            <person name="Bowers J.E."/>
            <person name="Hubner S."/>
            <person name="Bellec A."/>
            <person name="Berard A."/>
            <person name="Berges H."/>
            <person name="Blanchet N."/>
            <person name="Boniface M.C."/>
            <person name="Brunel D."/>
            <person name="Catrice O."/>
            <person name="Chaidir N."/>
            <person name="Claudel C."/>
            <person name="Donnadieu C."/>
            <person name="Faraut T."/>
            <person name="Fievet G."/>
            <person name="Helmstetter N."/>
            <person name="King M."/>
            <person name="Knapp S.J."/>
            <person name="Lai Z."/>
            <person name="Le Paslier M.C."/>
            <person name="Lippi Y."/>
            <person name="Lorenzon L."/>
            <person name="Mandel J.R."/>
            <person name="Marage G."/>
            <person name="Marchand G."/>
            <person name="Marquand E."/>
            <person name="Bret-Mestries E."/>
            <person name="Morien E."/>
            <person name="Nambeesan S."/>
            <person name="Nguyen T."/>
            <person name="Pegot-Espagnet P."/>
            <person name="Pouilly N."/>
            <person name="Raftis F."/>
            <person name="Sallet E."/>
            <person name="Schiex T."/>
            <person name="Thomas J."/>
            <person name="Vandecasteele C."/>
            <person name="Vares D."/>
            <person name="Vear F."/>
            <person name="Vautrin S."/>
            <person name="Crespi M."/>
            <person name="Mangin B."/>
            <person name="Burke J.M."/>
            <person name="Salse J."/>
            <person name="Munos S."/>
            <person name="Vincourt P."/>
            <person name="Rieseberg L.H."/>
            <person name="Langlade N.B."/>
        </authorList>
    </citation>
    <scope>NUCLEOTIDE SEQUENCE [LARGE SCALE GENOMIC DNA]</scope>
    <source>
        <strain evidence="7">cv. SF193</strain>
        <tissue evidence="5">Leaves</tissue>
    </source>
</reference>
<dbReference type="Pfam" id="PF03330">
    <property type="entry name" value="DPBB_1"/>
    <property type="match status" value="1"/>
</dbReference>
<dbReference type="EMBL" id="CM007905">
    <property type="protein sequence ID" value="OTF91124.1"/>
    <property type="molecule type" value="Genomic_DNA"/>
</dbReference>
<dbReference type="PROSITE" id="PS50842">
    <property type="entry name" value="EXPANSIN_EG45"/>
    <property type="match status" value="1"/>
</dbReference>
<dbReference type="SUPFAM" id="SSF49590">
    <property type="entry name" value="PHL pollen allergen"/>
    <property type="match status" value="1"/>
</dbReference>
<evidence type="ECO:0000256" key="2">
    <source>
        <dbReference type="SAM" id="SignalP"/>
    </source>
</evidence>
<accession>A0A251RXN2</accession>
<dbReference type="EMBL" id="MNCJ02000331">
    <property type="protein sequence ID" value="KAF5759379.1"/>
    <property type="molecule type" value="Genomic_DNA"/>
</dbReference>
<evidence type="ECO:0000259" key="3">
    <source>
        <dbReference type="PROSITE" id="PS50842"/>
    </source>
</evidence>
<dbReference type="InterPro" id="IPR007112">
    <property type="entry name" value="Expansin/allergen_DPBB_dom"/>
</dbReference>
<feature type="signal peptide" evidence="2">
    <location>
        <begin position="1"/>
        <end position="21"/>
    </location>
</feature>
<dbReference type="PANTHER" id="PTHR31692:SF137">
    <property type="entry name" value="EXPANSIN_LOL PI, EXPANSIN, CELLULOSE-BINDING-LIKE DOMAIN SUPERFAMILY"/>
    <property type="match status" value="1"/>
</dbReference>
<sequence>MVSIPFTAVTILLLNLSSCLCVRNNTFGQKGFSSALATWYGDETGSGSGGACGWEDDVKYPPFSSMIAAGNANIFLKGKGCGHCFQACTYQTLVVSKFIFCSRQPYCSGKPVTVTISDECPGACNDVPFHFDLSGFAFGSMANPGQDHNLRQLGQVDVSYQRVPCSYGGTDIAFRVDKKCNPYWFGVALEYADGDGGFQSVEIAESGTQNFVGMNNIWGAVWERDIDPSFQPPYSFRLTSADGKTSVANNVIPQSFAVGQKYLSNVNF</sequence>
<comment type="similarity">
    <text evidence="1">Belongs to the expansin family.</text>
</comment>
<reference evidence="5" key="3">
    <citation type="submission" date="2020-06" db="EMBL/GenBank/DDBJ databases">
        <title>Helianthus annuus Genome sequencing and assembly Release 2.</title>
        <authorList>
            <person name="Gouzy J."/>
            <person name="Langlade N."/>
            <person name="Munos S."/>
        </authorList>
    </citation>
    <scope>NUCLEOTIDE SEQUENCE</scope>
    <source>
        <tissue evidence="5">Leaves</tissue>
    </source>
</reference>
<organism evidence="6 7">
    <name type="scientific">Helianthus annuus</name>
    <name type="common">Common sunflower</name>
    <dbReference type="NCBI Taxonomy" id="4232"/>
    <lineage>
        <taxon>Eukaryota</taxon>
        <taxon>Viridiplantae</taxon>
        <taxon>Streptophyta</taxon>
        <taxon>Embryophyta</taxon>
        <taxon>Tracheophyta</taxon>
        <taxon>Spermatophyta</taxon>
        <taxon>Magnoliopsida</taxon>
        <taxon>eudicotyledons</taxon>
        <taxon>Gunneridae</taxon>
        <taxon>Pentapetalae</taxon>
        <taxon>asterids</taxon>
        <taxon>campanulids</taxon>
        <taxon>Asterales</taxon>
        <taxon>Asteraceae</taxon>
        <taxon>Asteroideae</taxon>
        <taxon>Heliantheae alliance</taxon>
        <taxon>Heliantheae</taxon>
        <taxon>Helianthus</taxon>
    </lineage>
</organism>
<dbReference type="InParanoid" id="A0A251RXN2"/>
<evidence type="ECO:0000313" key="7">
    <source>
        <dbReference type="Proteomes" id="UP000215914"/>
    </source>
</evidence>
<dbReference type="SUPFAM" id="SSF50685">
    <property type="entry name" value="Barwin-like endoglucanases"/>
    <property type="match status" value="1"/>
</dbReference>
<dbReference type="InterPro" id="IPR036749">
    <property type="entry name" value="Expansin_CBD_sf"/>
</dbReference>
<gene>
    <name evidence="6" type="primary">EXB14</name>
    <name evidence="6" type="ORF">HannXRQ_Chr16g0507321</name>
    <name evidence="5" type="ORF">HanXRQr2_Chr16g0740571</name>
</gene>
<keyword evidence="7" id="KW-1185">Reference proteome</keyword>